<dbReference type="InterPro" id="IPR043129">
    <property type="entry name" value="ATPase_NBD"/>
</dbReference>
<dbReference type="SMART" id="SM00268">
    <property type="entry name" value="ACTIN"/>
    <property type="match status" value="1"/>
</dbReference>
<dbReference type="InterPro" id="IPR038765">
    <property type="entry name" value="Papain-like_cys_pep_sf"/>
</dbReference>
<proteinExistence type="inferred from homology"/>
<dbReference type="CDD" id="cd10207">
    <property type="entry name" value="ASKHA_NBD_Arp10"/>
    <property type="match status" value="1"/>
</dbReference>
<dbReference type="GeneID" id="36340978"/>
<evidence type="ECO:0000256" key="12">
    <source>
        <dbReference type="PROSITE-ProRule" id="PRU01393"/>
    </source>
</evidence>
<dbReference type="EMBL" id="APAU02000037">
    <property type="protein sequence ID" value="EUB59937.1"/>
    <property type="molecule type" value="Genomic_DNA"/>
</dbReference>
<dbReference type="Gene3D" id="3.40.532.10">
    <property type="entry name" value="Peptidase C12, ubiquitin carboxyl-terminal hydrolase"/>
    <property type="match status" value="1"/>
</dbReference>
<dbReference type="InterPro" id="IPR004000">
    <property type="entry name" value="Actin"/>
</dbReference>
<feature type="compositionally biased region" description="Polar residues" evidence="15">
    <location>
        <begin position="540"/>
        <end position="551"/>
    </location>
</feature>
<evidence type="ECO:0000256" key="14">
    <source>
        <dbReference type="SAM" id="Coils"/>
    </source>
</evidence>
<feature type="region of interest" description="Disordered" evidence="15">
    <location>
        <begin position="540"/>
        <end position="559"/>
    </location>
</feature>
<dbReference type="RefSeq" id="XP_024351133.1">
    <property type="nucleotide sequence ID" value="XM_024494512.1"/>
</dbReference>
<gene>
    <name evidence="17" type="ORF">EGR_05263</name>
</gene>
<evidence type="ECO:0000256" key="2">
    <source>
        <dbReference type="ARBA" id="ARBA00003520"/>
    </source>
</evidence>
<keyword evidence="18" id="KW-1185">Reference proteome</keyword>
<organism evidence="17 18">
    <name type="scientific">Echinococcus granulosus</name>
    <name type="common">Hydatid tapeworm</name>
    <dbReference type="NCBI Taxonomy" id="6210"/>
    <lineage>
        <taxon>Eukaryota</taxon>
        <taxon>Metazoa</taxon>
        <taxon>Spiralia</taxon>
        <taxon>Lophotrochozoa</taxon>
        <taxon>Platyhelminthes</taxon>
        <taxon>Cestoda</taxon>
        <taxon>Eucestoda</taxon>
        <taxon>Cyclophyllidea</taxon>
        <taxon>Taeniidae</taxon>
        <taxon>Echinococcus</taxon>
        <taxon>Echinococcus granulosus group</taxon>
    </lineage>
</organism>
<evidence type="ECO:0000313" key="17">
    <source>
        <dbReference type="EMBL" id="EUB59937.1"/>
    </source>
</evidence>
<evidence type="ECO:0000256" key="8">
    <source>
        <dbReference type="ARBA" id="ARBA00022801"/>
    </source>
</evidence>
<comment type="subcellular location">
    <subcellularLocation>
        <location evidence="3">Nucleus</location>
    </subcellularLocation>
</comment>
<dbReference type="Gene3D" id="1.20.58.860">
    <property type="match status" value="1"/>
</dbReference>
<comment type="caution">
    <text evidence="17">The sequence shown here is derived from an EMBL/GenBank/DDBJ whole genome shotgun (WGS) entry which is preliminary data.</text>
</comment>
<dbReference type="PROSITE" id="PS52049">
    <property type="entry name" value="ULD"/>
    <property type="match status" value="1"/>
</dbReference>
<keyword evidence="6 12" id="KW-0645">Protease</keyword>
<dbReference type="PANTHER" id="PTHR10589">
    <property type="entry name" value="UBIQUITIN CARBOXYL-TERMINAL HYDROLASE"/>
    <property type="match status" value="1"/>
</dbReference>
<dbReference type="GO" id="GO:0006325">
    <property type="term" value="P:chromatin organization"/>
    <property type="evidence" value="ECO:0007669"/>
    <property type="project" value="UniProtKB-KW"/>
</dbReference>
<dbReference type="InterPro" id="IPR001578">
    <property type="entry name" value="Peptidase_C12_UCH"/>
</dbReference>
<feature type="site" description="Transition state stabilizer" evidence="12">
    <location>
        <position position="75"/>
    </location>
</feature>
<dbReference type="SUPFAM" id="SSF53067">
    <property type="entry name" value="Actin-like ATPase domain"/>
    <property type="match status" value="2"/>
</dbReference>
<name>W6UNT6_ECHGR</name>
<evidence type="ECO:0000256" key="4">
    <source>
        <dbReference type="ARBA" id="ARBA00007182"/>
    </source>
</evidence>
<evidence type="ECO:0000256" key="7">
    <source>
        <dbReference type="ARBA" id="ARBA00022786"/>
    </source>
</evidence>
<reference evidence="17 18" key="1">
    <citation type="journal article" date="2013" name="Nat. Genet.">
        <title>The genome of the hydatid tapeworm Echinococcus granulosus.</title>
        <authorList>
            <person name="Zheng H."/>
            <person name="Zhang W."/>
            <person name="Zhang L."/>
            <person name="Zhang Z."/>
            <person name="Li J."/>
            <person name="Lu G."/>
            <person name="Zhu Y."/>
            <person name="Wang Y."/>
            <person name="Huang Y."/>
            <person name="Liu J."/>
            <person name="Kang H."/>
            <person name="Chen J."/>
            <person name="Wang L."/>
            <person name="Chen A."/>
            <person name="Yu S."/>
            <person name="Gao Z."/>
            <person name="Jin L."/>
            <person name="Gu W."/>
            <person name="Wang Z."/>
            <person name="Zhao L."/>
            <person name="Shi B."/>
            <person name="Wen H."/>
            <person name="Lin R."/>
            <person name="Jones M.K."/>
            <person name="Brejova B."/>
            <person name="Vinar T."/>
            <person name="Zhao G."/>
            <person name="McManus D.P."/>
            <person name="Chen Z."/>
            <person name="Zhou Y."/>
            <person name="Wang S."/>
        </authorList>
    </citation>
    <scope>NUCLEOTIDE SEQUENCE [LARGE SCALE GENOMIC DNA]</scope>
</reference>
<evidence type="ECO:0000256" key="10">
    <source>
        <dbReference type="ARBA" id="ARBA00022853"/>
    </source>
</evidence>
<dbReference type="Gene3D" id="3.90.640.10">
    <property type="entry name" value="Actin, Chain A, domain 4"/>
    <property type="match status" value="1"/>
</dbReference>
<evidence type="ECO:0000256" key="15">
    <source>
        <dbReference type="SAM" id="MobiDB-lite"/>
    </source>
</evidence>
<keyword evidence="11" id="KW-0539">Nucleus</keyword>
<dbReference type="STRING" id="6210.W6UNT6"/>
<keyword evidence="7 12" id="KW-0833">Ubl conjugation pathway</keyword>
<dbReference type="EC" id="3.4.19.12" evidence="5 12"/>
<dbReference type="GO" id="GO:0005737">
    <property type="term" value="C:cytoplasm"/>
    <property type="evidence" value="ECO:0007669"/>
    <property type="project" value="TreeGrafter"/>
</dbReference>
<dbReference type="GO" id="GO:0004843">
    <property type="term" value="F:cysteine-type deubiquitinase activity"/>
    <property type="evidence" value="ECO:0007669"/>
    <property type="project" value="UniProtKB-UniRule"/>
</dbReference>
<dbReference type="OrthoDB" id="337660at2759"/>
<keyword evidence="10" id="KW-0156">Chromatin regulator</keyword>
<feature type="region of interest" description="Disordered" evidence="15">
    <location>
        <begin position="661"/>
        <end position="704"/>
    </location>
</feature>
<feature type="active site" description="Nucleophile" evidence="12">
    <location>
        <position position="81"/>
    </location>
</feature>
<dbReference type="CTD" id="36340978"/>
<dbReference type="Pfam" id="PF18031">
    <property type="entry name" value="UCH_C"/>
    <property type="match status" value="1"/>
</dbReference>
<evidence type="ECO:0000256" key="9">
    <source>
        <dbReference type="ARBA" id="ARBA00022807"/>
    </source>
</evidence>
<dbReference type="PANTHER" id="PTHR10589:SF28">
    <property type="entry name" value="UBIQUITIN CARBOXYL-TERMINAL HYDROLASE BAP1"/>
    <property type="match status" value="1"/>
</dbReference>
<dbReference type="Proteomes" id="UP000019149">
    <property type="component" value="Unassembled WGS sequence"/>
</dbReference>
<evidence type="ECO:0000313" key="18">
    <source>
        <dbReference type="Proteomes" id="UP000019149"/>
    </source>
</evidence>
<dbReference type="Pfam" id="PF00022">
    <property type="entry name" value="Actin"/>
    <property type="match status" value="1"/>
</dbReference>
<dbReference type="Gene3D" id="3.30.420.40">
    <property type="match status" value="3"/>
</dbReference>
<evidence type="ECO:0000256" key="1">
    <source>
        <dbReference type="ARBA" id="ARBA00000707"/>
    </source>
</evidence>
<dbReference type="InterPro" id="IPR036959">
    <property type="entry name" value="Peptidase_C12_UCH_sf"/>
</dbReference>
<feature type="region of interest" description="Disordered" evidence="15">
    <location>
        <begin position="1155"/>
        <end position="1174"/>
    </location>
</feature>
<evidence type="ECO:0000256" key="13">
    <source>
        <dbReference type="RuleBase" id="RU000487"/>
    </source>
</evidence>
<dbReference type="SUPFAM" id="SSF54001">
    <property type="entry name" value="Cysteine proteinases"/>
    <property type="match status" value="1"/>
</dbReference>
<evidence type="ECO:0000256" key="6">
    <source>
        <dbReference type="ARBA" id="ARBA00022670"/>
    </source>
</evidence>
<dbReference type="PROSITE" id="PS52048">
    <property type="entry name" value="UCH_DOMAIN"/>
    <property type="match status" value="1"/>
</dbReference>
<feature type="compositionally biased region" description="Low complexity" evidence="15">
    <location>
        <begin position="684"/>
        <end position="704"/>
    </location>
</feature>
<comment type="catalytic activity">
    <reaction evidence="1 12">
        <text>Thiol-dependent hydrolysis of ester, thioester, amide, peptide and isopeptide bonds formed by the C-terminal Gly of ubiquitin (a 76-residue protein attached to proteins as an intracellular targeting signal).</text>
        <dbReference type="EC" id="3.4.19.12"/>
    </reaction>
</comment>
<dbReference type="AlphaFoldDB" id="W6UNT6"/>
<comment type="function">
    <text evidence="2">Actins are highly conserved proteins that are involved in various types of cell motility and are ubiquitously expressed in all eukaryotic cells.</text>
</comment>
<dbReference type="GO" id="GO:0016579">
    <property type="term" value="P:protein deubiquitination"/>
    <property type="evidence" value="ECO:0007669"/>
    <property type="project" value="TreeGrafter"/>
</dbReference>
<dbReference type="InterPro" id="IPR041507">
    <property type="entry name" value="UCH_C"/>
</dbReference>
<comment type="similarity">
    <text evidence="13">Belongs to the actin family.</text>
</comment>
<accession>W6UNT6</accession>
<evidence type="ECO:0000256" key="11">
    <source>
        <dbReference type="ARBA" id="ARBA00023242"/>
    </source>
</evidence>
<keyword evidence="8 12" id="KW-0378">Hydrolase</keyword>
<evidence type="ECO:0000256" key="5">
    <source>
        <dbReference type="ARBA" id="ARBA00012759"/>
    </source>
</evidence>
<dbReference type="GO" id="GO:0005634">
    <property type="term" value="C:nucleus"/>
    <property type="evidence" value="ECO:0007669"/>
    <property type="project" value="UniProtKB-SubCell"/>
</dbReference>
<feature type="domain" description="UCH catalytic" evidence="16">
    <location>
        <begin position="5"/>
        <end position="281"/>
    </location>
</feature>
<keyword evidence="14" id="KW-0175">Coiled coil</keyword>
<protein>
    <recommendedName>
        <fullName evidence="5 12">ubiquitinyl hydrolase 1</fullName>
        <ecNumber evidence="5 12">3.4.19.12</ecNumber>
    </recommendedName>
</protein>
<dbReference type="Pfam" id="PF01088">
    <property type="entry name" value="Peptidase_C12"/>
    <property type="match status" value="1"/>
</dbReference>
<evidence type="ECO:0000259" key="16">
    <source>
        <dbReference type="PROSITE" id="PS52048"/>
    </source>
</evidence>
<sequence length="1174" mass="127840">MGQEEWLELESDPGLFTLLVEDLGVTGVQVDEIYELSKVPSDPVFGFIFLFRWQQNEKKPEVDPGDSEEIFFAHQVVPNSCATHSLLSILMNTSHQSVDLGPLLREFRRATQPLPPSLRGLAIGFMPPLMEAHNRHARQQTSHSPPCLPPACDEITSARVVQCAVEAAQRAALSEGENGGGGGGETVAGEEAVGVSCGIGGGVGVGAGDTFHFVCFLPVGRFLYELDGLKQEPINHGPLEDPIAHVGWTRQCLDLLKQRMRDVTVTIDVELRRSNCFESRRGIRKSMIGMKAWRLVAVCLQVVIDRATMEEGLLFTHRRPERLLTWLEDHTFNQQEVRYNLMAVVPDRRLALTSRLDNLEKNRSILEKTIQQLTNSNATAVAIKLEHNGSLEPHSVEVNGAVRTMEEEPVETEPDSEAEVKAMEVEVDAEDAGEWSLDPLEGEAEADDRPVTRAASRAAAAAAAAVGQSKPLKRSAPLAPITGAAARRSNLREIGSSVSSPTSICIDLTEGDICATNNNALSDDITEGVITRRRSIVKESSSPVSKYSTRSSTKRDTLASHSLANTRSTGIVLNRDDSSIATTTTTAFLTTENLSQLLAGIEAQARACSAALAEEESKRQAYRVDAARRIHNYEPFIRAFLKELKEQGMLQRLVGEANASVGSGGRQLRKRRTTSMTPQKAVWSSSSAISTSSSTSGDASGVGTAGGALSRLAVKRARLAAVANRPSTRMSAANATSASVGAGVTSGRAGGSAAFEVLAVDLGSNMTIYDSLIGEKTPVIFDLGAAYLKCGFAGEASPRFILPSPFIKMDFFNTNLYESLKGLFYRLCYRYLLVNPKERRVVMVESIMTPTHFRQTIADVLFRHFEVPSILFAPAHLVALFTLGISTGLVLDCGYSEAIVLPVCEGFTLLSTWHSAHLGSRHIHKRLESQIREHAFVEDDGAERQKLSKVLDIGGDTHAMLEDILMRACFVSPADRAALWQKWIEEGEKSEEGCPSVQPPPYATESFTCPLAGCGEGTRLVHIPSRLRESATEILFTPDDADGVTITTLFLDCLLMCPIDCRMSLVQNVVCIGGTTMLPGFVERLNEELQKGLDLPQYASLAALKKHLKFHKPPAKANYTAWLGGAIFGALECLPGRSLLRDAYLKDPKLPDWNDIPDTTVPSAHPDLEPKYSR</sequence>
<dbReference type="OMA" id="PLMEAHN"/>
<dbReference type="KEGG" id="egl:EGR_05263"/>
<feature type="coiled-coil region" evidence="14">
    <location>
        <begin position="349"/>
        <end position="376"/>
    </location>
</feature>
<keyword evidence="9 12" id="KW-0788">Thiol protease</keyword>
<dbReference type="GO" id="GO:0006511">
    <property type="term" value="P:ubiquitin-dependent protein catabolic process"/>
    <property type="evidence" value="ECO:0007669"/>
    <property type="project" value="UniProtKB-UniRule"/>
</dbReference>
<feature type="site" description="Important for enzyme activity" evidence="12">
    <location>
        <position position="227"/>
    </location>
</feature>
<evidence type="ECO:0000256" key="3">
    <source>
        <dbReference type="ARBA" id="ARBA00004123"/>
    </source>
</evidence>
<comment type="similarity">
    <text evidence="4">Belongs to the peptidase C12 family. BAP1 subfamily.</text>
</comment>
<feature type="active site" description="Proton donor" evidence="12">
    <location>
        <position position="212"/>
    </location>
</feature>